<dbReference type="Gene3D" id="3.90.226.10">
    <property type="entry name" value="2-enoyl-CoA Hydratase, Chain A, domain 1"/>
    <property type="match status" value="1"/>
</dbReference>
<dbReference type="PANTHER" id="PTHR45728">
    <property type="entry name" value="ACETYL-COA CARBOXYLASE, ISOFORM A"/>
    <property type="match status" value="1"/>
</dbReference>
<feature type="domain" description="Acetyl-coenzyme A carboxylase carboxyl transferase subunit beta" evidence="1">
    <location>
        <begin position="4"/>
        <end position="53"/>
    </location>
</feature>
<dbReference type="PANTHER" id="PTHR45728:SF3">
    <property type="entry name" value="ACETYL-COA CARBOXYLASE"/>
    <property type="match status" value="1"/>
</dbReference>
<protein>
    <recommendedName>
        <fullName evidence="1">Acetyl-coenzyme A carboxylase carboxyl transferase subunit beta domain-containing protein</fullName>
    </recommendedName>
</protein>
<proteinExistence type="predicted"/>
<accession>A0ABM1Z172</accession>
<dbReference type="RefSeq" id="XP_062708918.1">
    <property type="nucleotide sequence ID" value="XM_062852934.1"/>
</dbReference>
<evidence type="ECO:0000259" key="1">
    <source>
        <dbReference type="Pfam" id="PF01039"/>
    </source>
</evidence>
<dbReference type="SUPFAM" id="SSF52096">
    <property type="entry name" value="ClpP/crotonase"/>
    <property type="match status" value="1"/>
</dbReference>
<name>A0ABM1Z172_AEDAL</name>
<reference evidence="2" key="2">
    <citation type="submission" date="2025-05" db="UniProtKB">
        <authorList>
            <consortium name="EnsemblMetazoa"/>
        </authorList>
    </citation>
    <scope>IDENTIFICATION</scope>
    <source>
        <strain evidence="2">Foshan</strain>
    </source>
</reference>
<sequence length="179" mass="20670">MRVNSLLHVYHTVAVHFADLHDTPERMLEKGCINEIVPWRSSRSFFYWRMRRLLLEEHFIKQILDAQDSLSVGQAKSMLRRWFVEDKGATEAYLWENNEPVVEWLENQKKSDSTVSRNIYAVKKDAIISQIQKALEECPEVALDAVVGLCQALSPAHRGEVVKTLSQLEFTEKEHASMG</sequence>
<dbReference type="InterPro" id="IPR029045">
    <property type="entry name" value="ClpP/crotonase-like_dom_sf"/>
</dbReference>
<dbReference type="Pfam" id="PF01039">
    <property type="entry name" value="Carboxyl_trans"/>
    <property type="match status" value="1"/>
</dbReference>
<dbReference type="GeneID" id="134288350"/>
<dbReference type="InterPro" id="IPR034733">
    <property type="entry name" value="AcCoA_carboxyl_beta"/>
</dbReference>
<evidence type="ECO:0000313" key="3">
    <source>
        <dbReference type="Proteomes" id="UP000069940"/>
    </source>
</evidence>
<organism evidence="2 3">
    <name type="scientific">Aedes albopictus</name>
    <name type="common">Asian tiger mosquito</name>
    <name type="synonym">Stegomyia albopicta</name>
    <dbReference type="NCBI Taxonomy" id="7160"/>
    <lineage>
        <taxon>Eukaryota</taxon>
        <taxon>Metazoa</taxon>
        <taxon>Ecdysozoa</taxon>
        <taxon>Arthropoda</taxon>
        <taxon>Hexapoda</taxon>
        <taxon>Insecta</taxon>
        <taxon>Pterygota</taxon>
        <taxon>Neoptera</taxon>
        <taxon>Endopterygota</taxon>
        <taxon>Diptera</taxon>
        <taxon>Nematocera</taxon>
        <taxon>Culicoidea</taxon>
        <taxon>Culicidae</taxon>
        <taxon>Culicinae</taxon>
        <taxon>Aedini</taxon>
        <taxon>Aedes</taxon>
        <taxon>Stegomyia</taxon>
    </lineage>
</organism>
<dbReference type="Proteomes" id="UP000069940">
    <property type="component" value="Unassembled WGS sequence"/>
</dbReference>
<evidence type="ECO:0000313" key="2">
    <source>
        <dbReference type="EnsemblMetazoa" id="AALFPA23_014017.P20343"/>
    </source>
</evidence>
<keyword evidence="3" id="KW-1185">Reference proteome</keyword>
<dbReference type="InterPro" id="IPR049076">
    <property type="entry name" value="ACCA"/>
</dbReference>
<reference evidence="3" key="1">
    <citation type="journal article" date="2015" name="Proc. Natl. Acad. Sci. U.S.A.">
        <title>Genome sequence of the Asian Tiger mosquito, Aedes albopictus, reveals insights into its biology, genetics, and evolution.</title>
        <authorList>
            <person name="Chen X.G."/>
            <person name="Jiang X."/>
            <person name="Gu J."/>
            <person name="Xu M."/>
            <person name="Wu Y."/>
            <person name="Deng Y."/>
            <person name="Zhang C."/>
            <person name="Bonizzoni M."/>
            <person name="Dermauw W."/>
            <person name="Vontas J."/>
            <person name="Armbruster P."/>
            <person name="Huang X."/>
            <person name="Yang Y."/>
            <person name="Zhang H."/>
            <person name="He W."/>
            <person name="Peng H."/>
            <person name="Liu Y."/>
            <person name="Wu K."/>
            <person name="Chen J."/>
            <person name="Lirakis M."/>
            <person name="Topalis P."/>
            <person name="Van Leeuwen T."/>
            <person name="Hall A.B."/>
            <person name="Jiang X."/>
            <person name="Thorpe C."/>
            <person name="Mueller R.L."/>
            <person name="Sun C."/>
            <person name="Waterhouse R.M."/>
            <person name="Yan G."/>
            <person name="Tu Z.J."/>
            <person name="Fang X."/>
            <person name="James A.A."/>
        </authorList>
    </citation>
    <scope>NUCLEOTIDE SEQUENCE [LARGE SCALE GENOMIC DNA]</scope>
    <source>
        <strain evidence="3">Foshan</strain>
    </source>
</reference>
<dbReference type="EnsemblMetazoa" id="AALFPA23_014017.R20343">
    <property type="protein sequence ID" value="AALFPA23_014017.P20343"/>
    <property type="gene ID" value="AALFPA23_014017"/>
</dbReference>